<keyword evidence="1 4" id="KW-0489">Methyltransferase</keyword>
<evidence type="ECO:0000256" key="2">
    <source>
        <dbReference type="ARBA" id="ARBA00022679"/>
    </source>
</evidence>
<dbReference type="GO" id="GO:0005829">
    <property type="term" value="C:cytosol"/>
    <property type="evidence" value="ECO:0007669"/>
    <property type="project" value="TreeGrafter"/>
</dbReference>
<sequence length="187" mass="20932">MFKLGAKDLRHTLPTPENFKTIKRNPIYLVLDNVIDTYNIGSLFRLADAIAAEKVYICGDTEYPPSSRIHKAAVGTEEWVPWEKVETTTKVLKKLRTKGVQVVAVEQSPLSTPYSVLSTKVKFPCAIIVGNETEGISKEVLNLADVIVELPMFGVNKSFNVWGSAAVVAYKVIESLVWHPYRLRKKV</sequence>
<dbReference type="PANTHER" id="PTHR46429">
    <property type="entry name" value="23S RRNA (GUANOSINE-2'-O-)-METHYLTRANSFERASE RLMB"/>
    <property type="match status" value="1"/>
</dbReference>
<accession>A0A0G0VGP0</accession>
<dbReference type="InterPro" id="IPR029028">
    <property type="entry name" value="Alpha/beta_knot_MTases"/>
</dbReference>
<reference evidence="4 5" key="1">
    <citation type="journal article" date="2015" name="Nature">
        <title>rRNA introns, odd ribosomes, and small enigmatic genomes across a large radiation of phyla.</title>
        <authorList>
            <person name="Brown C.T."/>
            <person name="Hug L.A."/>
            <person name="Thomas B.C."/>
            <person name="Sharon I."/>
            <person name="Castelle C.J."/>
            <person name="Singh A."/>
            <person name="Wilkins M.J."/>
            <person name="Williams K.H."/>
            <person name="Banfield J.F."/>
        </authorList>
    </citation>
    <scope>NUCLEOTIDE SEQUENCE [LARGE SCALE GENOMIC DNA]</scope>
</reference>
<dbReference type="PANTHER" id="PTHR46429:SF1">
    <property type="entry name" value="23S RRNA (GUANOSINE-2'-O-)-METHYLTRANSFERASE RLMB"/>
    <property type="match status" value="1"/>
</dbReference>
<dbReference type="SUPFAM" id="SSF75217">
    <property type="entry name" value="alpha/beta knot"/>
    <property type="match status" value="1"/>
</dbReference>
<dbReference type="GO" id="GO:0003723">
    <property type="term" value="F:RNA binding"/>
    <property type="evidence" value="ECO:0007669"/>
    <property type="project" value="InterPro"/>
</dbReference>
<dbReference type="Proteomes" id="UP000034562">
    <property type="component" value="Unassembled WGS sequence"/>
</dbReference>
<evidence type="ECO:0000256" key="1">
    <source>
        <dbReference type="ARBA" id="ARBA00022603"/>
    </source>
</evidence>
<dbReference type="EMBL" id="LBZK01000005">
    <property type="protein sequence ID" value="KKR71225.1"/>
    <property type="molecule type" value="Genomic_DNA"/>
</dbReference>
<dbReference type="Gene3D" id="3.40.1280.10">
    <property type="match status" value="1"/>
</dbReference>
<protein>
    <submittedName>
        <fullName evidence="4">tRNA/rRNA methyltransferase</fullName>
    </submittedName>
</protein>
<name>A0A0G0VGP0_9BACT</name>
<evidence type="ECO:0000259" key="3">
    <source>
        <dbReference type="Pfam" id="PF00588"/>
    </source>
</evidence>
<dbReference type="GO" id="GO:0006396">
    <property type="term" value="P:RNA processing"/>
    <property type="evidence" value="ECO:0007669"/>
    <property type="project" value="InterPro"/>
</dbReference>
<gene>
    <name evidence="4" type="ORF">UU12_C0005G0018</name>
</gene>
<dbReference type="AlphaFoldDB" id="A0A0G0VGP0"/>
<dbReference type="GO" id="GO:0032259">
    <property type="term" value="P:methylation"/>
    <property type="evidence" value="ECO:0007669"/>
    <property type="project" value="UniProtKB-KW"/>
</dbReference>
<dbReference type="InterPro" id="IPR004441">
    <property type="entry name" value="rRNA_MeTrfase_TrmH"/>
</dbReference>
<dbReference type="InterPro" id="IPR001537">
    <property type="entry name" value="SpoU_MeTrfase"/>
</dbReference>
<dbReference type="GO" id="GO:0008173">
    <property type="term" value="F:RNA methyltransferase activity"/>
    <property type="evidence" value="ECO:0007669"/>
    <property type="project" value="InterPro"/>
</dbReference>
<proteinExistence type="predicted"/>
<evidence type="ECO:0000313" key="4">
    <source>
        <dbReference type="EMBL" id="KKR71225.1"/>
    </source>
</evidence>
<organism evidence="4 5">
    <name type="scientific">Candidatus Woesebacteria bacterium GW2011_GWA2_40_7b</name>
    <dbReference type="NCBI Taxonomy" id="1618563"/>
    <lineage>
        <taxon>Bacteria</taxon>
        <taxon>Candidatus Woeseibacteriota</taxon>
    </lineage>
</organism>
<dbReference type="STRING" id="1618563.UU12_C0005G0018"/>
<dbReference type="InterPro" id="IPR029026">
    <property type="entry name" value="tRNA_m1G_MTases_N"/>
</dbReference>
<comment type="caution">
    <text evidence="4">The sequence shown here is derived from an EMBL/GenBank/DDBJ whole genome shotgun (WGS) entry which is preliminary data.</text>
</comment>
<evidence type="ECO:0000313" key="5">
    <source>
        <dbReference type="Proteomes" id="UP000034562"/>
    </source>
</evidence>
<feature type="domain" description="tRNA/rRNA methyltransferase SpoU type" evidence="3">
    <location>
        <begin position="27"/>
        <end position="170"/>
    </location>
</feature>
<keyword evidence="2 4" id="KW-0808">Transferase</keyword>
<dbReference type="Pfam" id="PF00588">
    <property type="entry name" value="SpoU_methylase"/>
    <property type="match status" value="1"/>
</dbReference>